<dbReference type="RefSeq" id="YP_009493194.1">
    <property type="nucleotide sequence ID" value="NC_037938.1"/>
</dbReference>
<keyword evidence="1" id="KW-0472">Membrane</keyword>
<dbReference type="AlphaFoldDB" id="A0A2S1WBR5"/>
<name>A0A2S1WBR5_9APHY</name>
<geneLocation type="mitochondrion" evidence="2"/>
<accession>A0A2S1WBR5</accession>
<sequence length="182" mass="21984">MGLKLVIPTLMTLGIKVPLVLMRNLKLVIMTLITILPKIKIYFYFMRTRIVKELKTVCRRKLFFFQSKSSFQQQHSFFIFSLLGYLGKDIPQEMESLFNFTSSILLLTIAAFVGFIRIVLYFLSVYYIEKYNLYDKYPKYQKWIRHFEKFRAYSIVYEIIFSVFIFIMIIFLCVFMIWILLQ</sequence>
<keyword evidence="2" id="KW-0496">Mitochondrion</keyword>
<dbReference type="GO" id="GO:0016020">
    <property type="term" value="C:membrane"/>
    <property type="evidence" value="ECO:0007669"/>
    <property type="project" value="InterPro"/>
</dbReference>
<dbReference type="EMBL" id="MH252535">
    <property type="protein sequence ID" value="AWJ63989.1"/>
    <property type="molecule type" value="Genomic_DNA"/>
</dbReference>
<reference evidence="2" key="1">
    <citation type="journal article" date="2019" name="Int. J. Biol. Macromol.">
        <title>The complete mitochondrial genomes of five important medicinal Ganoderma species: Features, evolution, and phylogeny.</title>
        <authorList>
            <person name="Li Q."/>
            <person name="Xiang D."/>
            <person name="Wan Y."/>
            <person name="Wu Q."/>
            <person name="Wu X."/>
            <person name="Ma C."/>
            <person name="Song Y."/>
            <person name="Zhao G."/>
            <person name="Huang W."/>
        </authorList>
    </citation>
    <scope>NUCLEOTIDE SEQUENCE</scope>
</reference>
<feature type="transmembrane region" description="Helical" evidence="1">
    <location>
        <begin position="27"/>
        <end position="45"/>
    </location>
</feature>
<keyword evidence="1" id="KW-0812">Transmembrane</keyword>
<feature type="transmembrane region" description="Helical" evidence="1">
    <location>
        <begin position="159"/>
        <end position="181"/>
    </location>
</feature>
<feature type="transmembrane region" description="Helical" evidence="1">
    <location>
        <begin position="104"/>
        <end position="128"/>
    </location>
</feature>
<dbReference type="InterPro" id="IPR000366">
    <property type="entry name" value="GPCR_STE2"/>
</dbReference>
<organism evidence="2">
    <name type="scientific">Ganoderma calidophilum</name>
    <dbReference type="NCBI Taxonomy" id="2026244"/>
    <lineage>
        <taxon>Eukaryota</taxon>
        <taxon>Fungi</taxon>
        <taxon>Dikarya</taxon>
        <taxon>Basidiomycota</taxon>
        <taxon>Agaricomycotina</taxon>
        <taxon>Agaricomycetes</taxon>
        <taxon>Polyporales</taxon>
        <taxon>Polyporaceae</taxon>
        <taxon>Ganoderma</taxon>
    </lineage>
</organism>
<evidence type="ECO:0000313" key="2">
    <source>
        <dbReference type="EMBL" id="AWJ63989.1"/>
    </source>
</evidence>
<keyword evidence="1" id="KW-1133">Transmembrane helix</keyword>
<dbReference type="PRINTS" id="PR00250">
    <property type="entry name" value="GPCRSTE2"/>
</dbReference>
<protein>
    <submittedName>
        <fullName evidence="2">Uncharacterized protein</fullName>
    </submittedName>
</protein>
<evidence type="ECO:0000256" key="1">
    <source>
        <dbReference type="SAM" id="Phobius"/>
    </source>
</evidence>
<proteinExistence type="predicted"/>
<gene>
    <name evidence="2" type="primary">orf182</name>
</gene>
<dbReference type="GO" id="GO:0004932">
    <property type="term" value="F:mating-type factor pheromone receptor activity"/>
    <property type="evidence" value="ECO:0007669"/>
    <property type="project" value="InterPro"/>
</dbReference>
<dbReference type="GeneID" id="36953397"/>